<comment type="similarity">
    <text evidence="1">Belongs to the peptidase C85 family.</text>
</comment>
<dbReference type="InterPro" id="IPR050704">
    <property type="entry name" value="Peptidase_C85-like"/>
</dbReference>
<dbReference type="AlphaFoldDB" id="A0A803KY01"/>
<feature type="compositionally biased region" description="Basic residues" evidence="2">
    <location>
        <begin position="1"/>
        <end position="21"/>
    </location>
</feature>
<proteinExistence type="inferred from homology"/>
<dbReference type="InterPro" id="IPR004027">
    <property type="entry name" value="SEC_C_motif"/>
</dbReference>
<dbReference type="Gene3D" id="3.90.70.80">
    <property type="match status" value="1"/>
</dbReference>
<dbReference type="GO" id="GO:0004843">
    <property type="term" value="F:cysteine-type deubiquitinase activity"/>
    <property type="evidence" value="ECO:0007669"/>
    <property type="project" value="TreeGrafter"/>
</dbReference>
<dbReference type="PANTHER" id="PTHR12419">
    <property type="entry name" value="OTU DOMAIN CONTAINING PROTEIN"/>
    <property type="match status" value="1"/>
</dbReference>
<organism evidence="4 5">
    <name type="scientific">Chenopodium quinoa</name>
    <name type="common">Quinoa</name>
    <dbReference type="NCBI Taxonomy" id="63459"/>
    <lineage>
        <taxon>Eukaryota</taxon>
        <taxon>Viridiplantae</taxon>
        <taxon>Streptophyta</taxon>
        <taxon>Embryophyta</taxon>
        <taxon>Tracheophyta</taxon>
        <taxon>Spermatophyta</taxon>
        <taxon>Magnoliopsida</taxon>
        <taxon>eudicotyledons</taxon>
        <taxon>Gunneridae</taxon>
        <taxon>Pentapetalae</taxon>
        <taxon>Caryophyllales</taxon>
        <taxon>Chenopodiaceae</taxon>
        <taxon>Chenopodioideae</taxon>
        <taxon>Atripliceae</taxon>
        <taxon>Chenopodium</taxon>
    </lineage>
</organism>
<reference evidence="4" key="1">
    <citation type="journal article" date="2017" name="Nature">
        <title>The genome of Chenopodium quinoa.</title>
        <authorList>
            <person name="Jarvis D.E."/>
            <person name="Ho Y.S."/>
            <person name="Lightfoot D.J."/>
            <person name="Schmoeckel S.M."/>
            <person name="Li B."/>
            <person name="Borm T.J.A."/>
            <person name="Ohyanagi H."/>
            <person name="Mineta K."/>
            <person name="Michell C.T."/>
            <person name="Saber N."/>
            <person name="Kharbatia N.M."/>
            <person name="Rupper R.R."/>
            <person name="Sharp A.R."/>
            <person name="Dally N."/>
            <person name="Boughton B.A."/>
            <person name="Woo Y.H."/>
            <person name="Gao G."/>
            <person name="Schijlen E.G.W.M."/>
            <person name="Guo X."/>
            <person name="Momin A.A."/>
            <person name="Negrao S."/>
            <person name="Al-Babili S."/>
            <person name="Gehring C."/>
            <person name="Roessner U."/>
            <person name="Jung C."/>
            <person name="Murphy K."/>
            <person name="Arold S.T."/>
            <person name="Gojobori T."/>
            <person name="van der Linden C.G."/>
            <person name="van Loo E.N."/>
            <person name="Jellen E.N."/>
            <person name="Maughan P.J."/>
            <person name="Tester M."/>
        </authorList>
    </citation>
    <scope>NUCLEOTIDE SEQUENCE [LARGE SCALE GENOMIC DNA]</scope>
    <source>
        <strain evidence="4">cv. PI 614886</strain>
    </source>
</reference>
<evidence type="ECO:0000256" key="1">
    <source>
        <dbReference type="ARBA" id="ARBA00010407"/>
    </source>
</evidence>
<name>A0A803KY01_CHEQI</name>
<dbReference type="Gramene" id="AUR62003910-RA">
    <property type="protein sequence ID" value="AUR62003910-RA:cds"/>
    <property type="gene ID" value="AUR62003910"/>
</dbReference>
<dbReference type="EnsemblPlants" id="AUR62003910-RA">
    <property type="protein sequence ID" value="AUR62003910-RA:cds"/>
    <property type="gene ID" value="AUR62003910"/>
</dbReference>
<keyword evidence="5" id="KW-1185">Reference proteome</keyword>
<dbReference type="PROSITE" id="PS50802">
    <property type="entry name" value="OTU"/>
    <property type="match status" value="1"/>
</dbReference>
<feature type="domain" description="OTU" evidence="3">
    <location>
        <begin position="38"/>
        <end position="157"/>
    </location>
</feature>
<protein>
    <recommendedName>
        <fullName evidence="3">OTU domain-containing protein</fullName>
    </recommendedName>
</protein>
<evidence type="ECO:0000256" key="2">
    <source>
        <dbReference type="SAM" id="MobiDB-lite"/>
    </source>
</evidence>
<accession>A0A803KY01</accession>
<evidence type="ECO:0000259" key="3">
    <source>
        <dbReference type="PROSITE" id="PS50802"/>
    </source>
</evidence>
<reference evidence="4" key="2">
    <citation type="submission" date="2021-03" db="UniProtKB">
        <authorList>
            <consortium name="EnsemblPlants"/>
        </authorList>
    </citation>
    <scope>IDENTIFICATION</scope>
</reference>
<dbReference type="InterPro" id="IPR038765">
    <property type="entry name" value="Papain-like_cys_pep_sf"/>
</dbReference>
<dbReference type="Pfam" id="PF02338">
    <property type="entry name" value="OTU"/>
    <property type="match status" value="1"/>
</dbReference>
<sequence length="281" mass="30938">MVQAKHKKSKPKKLSHAKKHGKQGDISNFHAQLDLLDLKIIQVTADGNCFFRALADQLEGNEEEHEKYRRMVVQYIEKNRELFEPFIEDDVPFDEYCQSMGKDGTWAGHMELQAASLVTHTNICIHRADDNITASAQQAKSAGSQSKAKHSNIAVYEGALKMVMAGSGCDDAEKVKQVLLQVDGDVDAATEFLIAEQEAGETLEENGVCHENDKIGEDESTKSDNHVENRVPLEILEHSTDISSKKIPNNKVCPCGSKKKYKACCGAASGKTCSKAVVYAL</sequence>
<dbReference type="CDD" id="cd22771">
    <property type="entry name" value="OTU_plant_OTU7-like"/>
    <property type="match status" value="1"/>
</dbReference>
<dbReference type="GO" id="GO:0016579">
    <property type="term" value="P:protein deubiquitination"/>
    <property type="evidence" value="ECO:0007669"/>
    <property type="project" value="TreeGrafter"/>
</dbReference>
<dbReference type="Proteomes" id="UP000596660">
    <property type="component" value="Unplaced"/>
</dbReference>
<dbReference type="OMA" id="HRADDNI"/>
<dbReference type="InterPro" id="IPR003323">
    <property type="entry name" value="OTU_dom"/>
</dbReference>
<dbReference type="SUPFAM" id="SSF103642">
    <property type="entry name" value="Sec-C motif"/>
    <property type="match status" value="1"/>
</dbReference>
<evidence type="ECO:0000313" key="5">
    <source>
        <dbReference type="Proteomes" id="UP000596660"/>
    </source>
</evidence>
<dbReference type="PANTHER" id="PTHR12419:SF7">
    <property type="entry name" value="OTU DOMAIN-CONTAINING PROTEIN 3"/>
    <property type="match status" value="1"/>
</dbReference>
<feature type="region of interest" description="Disordered" evidence="2">
    <location>
        <begin position="1"/>
        <end position="22"/>
    </location>
</feature>
<dbReference type="SUPFAM" id="SSF54001">
    <property type="entry name" value="Cysteine proteinases"/>
    <property type="match status" value="1"/>
</dbReference>
<dbReference type="Pfam" id="PF02810">
    <property type="entry name" value="SEC-C"/>
    <property type="match status" value="1"/>
</dbReference>
<evidence type="ECO:0000313" key="4">
    <source>
        <dbReference type="EnsemblPlants" id="AUR62003910-RA:cds"/>
    </source>
</evidence>